<protein>
    <submittedName>
        <fullName evidence="3">Uncharacterized protein</fullName>
    </submittedName>
</protein>
<dbReference type="AlphaFoldDB" id="W6U4J0"/>
<feature type="compositionally biased region" description="Basic and acidic residues" evidence="1">
    <location>
        <begin position="95"/>
        <end position="105"/>
    </location>
</feature>
<evidence type="ECO:0000313" key="3">
    <source>
        <dbReference type="EMBL" id="EUB56040.1"/>
    </source>
</evidence>
<evidence type="ECO:0000313" key="4">
    <source>
        <dbReference type="Proteomes" id="UP000019149"/>
    </source>
</evidence>
<dbReference type="Proteomes" id="UP000019149">
    <property type="component" value="Unassembled WGS sequence"/>
</dbReference>
<reference evidence="3 4" key="1">
    <citation type="journal article" date="2013" name="Nat. Genet.">
        <title>The genome of the hydatid tapeworm Echinococcus granulosus.</title>
        <authorList>
            <person name="Zheng H."/>
            <person name="Zhang W."/>
            <person name="Zhang L."/>
            <person name="Zhang Z."/>
            <person name="Li J."/>
            <person name="Lu G."/>
            <person name="Zhu Y."/>
            <person name="Wang Y."/>
            <person name="Huang Y."/>
            <person name="Liu J."/>
            <person name="Kang H."/>
            <person name="Chen J."/>
            <person name="Wang L."/>
            <person name="Chen A."/>
            <person name="Yu S."/>
            <person name="Gao Z."/>
            <person name="Jin L."/>
            <person name="Gu W."/>
            <person name="Wang Z."/>
            <person name="Zhao L."/>
            <person name="Shi B."/>
            <person name="Wen H."/>
            <person name="Lin R."/>
            <person name="Jones M.K."/>
            <person name="Brejova B."/>
            <person name="Vinar T."/>
            <person name="Zhao G."/>
            <person name="McManus D.P."/>
            <person name="Chen Z."/>
            <person name="Zhou Y."/>
            <person name="Wang S."/>
        </authorList>
    </citation>
    <scope>NUCLEOTIDE SEQUENCE [LARGE SCALE GENOMIC DNA]</scope>
</reference>
<keyword evidence="2" id="KW-0472">Membrane</keyword>
<evidence type="ECO:0000256" key="1">
    <source>
        <dbReference type="SAM" id="MobiDB-lite"/>
    </source>
</evidence>
<dbReference type="KEGG" id="egl:EGR_09120"/>
<keyword evidence="4" id="KW-1185">Reference proteome</keyword>
<dbReference type="EMBL" id="APAU02000132">
    <property type="protein sequence ID" value="EUB56040.1"/>
    <property type="molecule type" value="Genomic_DNA"/>
</dbReference>
<sequence length="116" mass="13498">MIIVALGLLSLYSFPTTIQFFVKCIWLSNVLMFCFMLHLWYFIQFKDLTFCQISARYRLAACLKTFSNGVLEAYSHINGIDVKREDRTDGEELKHADIYDNEGAHHKEHQQTTSAK</sequence>
<organism evidence="3 4">
    <name type="scientific">Echinococcus granulosus</name>
    <name type="common">Hydatid tapeworm</name>
    <dbReference type="NCBI Taxonomy" id="6210"/>
    <lineage>
        <taxon>Eukaryota</taxon>
        <taxon>Metazoa</taxon>
        <taxon>Spiralia</taxon>
        <taxon>Lophotrochozoa</taxon>
        <taxon>Platyhelminthes</taxon>
        <taxon>Cestoda</taxon>
        <taxon>Eucestoda</taxon>
        <taxon>Cyclophyllidea</taxon>
        <taxon>Taeniidae</taxon>
        <taxon>Echinococcus</taxon>
        <taxon>Echinococcus granulosus group</taxon>
    </lineage>
</organism>
<keyword evidence="2" id="KW-0812">Transmembrane</keyword>
<accession>W6U4J0</accession>
<dbReference type="GeneID" id="36344835"/>
<dbReference type="CTD" id="36344835"/>
<proteinExistence type="predicted"/>
<feature type="transmembrane region" description="Helical" evidence="2">
    <location>
        <begin position="25"/>
        <end position="43"/>
    </location>
</feature>
<feature type="region of interest" description="Disordered" evidence="1">
    <location>
        <begin position="95"/>
        <end position="116"/>
    </location>
</feature>
<comment type="caution">
    <text evidence="3">The sequence shown here is derived from an EMBL/GenBank/DDBJ whole genome shotgun (WGS) entry which is preliminary data.</text>
</comment>
<gene>
    <name evidence="3" type="ORF">EGR_09120</name>
</gene>
<name>W6U4J0_ECHGR</name>
<dbReference type="RefSeq" id="XP_024347236.1">
    <property type="nucleotide sequence ID" value="XM_024498369.1"/>
</dbReference>
<evidence type="ECO:0000256" key="2">
    <source>
        <dbReference type="SAM" id="Phobius"/>
    </source>
</evidence>
<keyword evidence="2" id="KW-1133">Transmembrane helix</keyword>